<organism evidence="1">
    <name type="scientific">bioreactor metagenome</name>
    <dbReference type="NCBI Taxonomy" id="1076179"/>
    <lineage>
        <taxon>unclassified sequences</taxon>
        <taxon>metagenomes</taxon>
        <taxon>ecological metagenomes</taxon>
    </lineage>
</organism>
<evidence type="ECO:0008006" key="2">
    <source>
        <dbReference type="Google" id="ProtNLM"/>
    </source>
</evidence>
<evidence type="ECO:0000313" key="1">
    <source>
        <dbReference type="EMBL" id="MPN07846.1"/>
    </source>
</evidence>
<dbReference type="Gene3D" id="3.40.50.300">
    <property type="entry name" value="P-loop containing nucleotide triphosphate hydrolases"/>
    <property type="match status" value="1"/>
</dbReference>
<reference evidence="1" key="1">
    <citation type="submission" date="2019-08" db="EMBL/GenBank/DDBJ databases">
        <authorList>
            <person name="Kucharzyk K."/>
            <person name="Murdoch R.W."/>
            <person name="Higgins S."/>
            <person name="Loffler F."/>
        </authorList>
    </citation>
    <scope>NUCLEOTIDE SEQUENCE</scope>
</reference>
<sequence length="136" mass="15282">MPDYPKIELNDHDTYKTTETLSTGQKCNTILPILLLESDRPLLIDQPEDNLDNGYVHNIIVNSVLNVKQSRQLIFVTHNPNIPVLGDAEKMIVLASNGQVAHVQNSGTVDDCKVDIISLLEGGADAFRKRRERYDR</sequence>
<accession>A0A645F2I1</accession>
<name>A0A645F2I1_9ZZZZ</name>
<proteinExistence type="predicted"/>
<protein>
    <recommendedName>
        <fullName evidence="2">ATPase AAA-type core domain-containing protein</fullName>
    </recommendedName>
</protein>
<dbReference type="GO" id="GO:0016887">
    <property type="term" value="F:ATP hydrolysis activity"/>
    <property type="evidence" value="ECO:0007669"/>
    <property type="project" value="InterPro"/>
</dbReference>
<gene>
    <name evidence="1" type="ORF">SDC9_155118</name>
</gene>
<comment type="caution">
    <text evidence="1">The sequence shown here is derived from an EMBL/GenBank/DDBJ whole genome shotgun (WGS) entry which is preliminary data.</text>
</comment>
<dbReference type="InterPro" id="IPR027417">
    <property type="entry name" value="P-loop_NTPase"/>
</dbReference>
<dbReference type="SUPFAM" id="SSF52540">
    <property type="entry name" value="P-loop containing nucleoside triphosphate hydrolases"/>
    <property type="match status" value="1"/>
</dbReference>
<dbReference type="GO" id="GO:0005524">
    <property type="term" value="F:ATP binding"/>
    <property type="evidence" value="ECO:0007669"/>
    <property type="project" value="InterPro"/>
</dbReference>
<dbReference type="AlphaFoldDB" id="A0A645F2I1"/>
<dbReference type="EMBL" id="VSSQ01053857">
    <property type="protein sequence ID" value="MPN07846.1"/>
    <property type="molecule type" value="Genomic_DNA"/>
</dbReference>